<keyword evidence="5" id="KW-0805">Transcription regulation</keyword>
<dbReference type="AlphaFoldDB" id="A0A1L9S9I8"/>
<feature type="region of interest" description="Disordered" evidence="8">
    <location>
        <begin position="248"/>
        <end position="310"/>
    </location>
</feature>
<evidence type="ECO:0000256" key="1">
    <source>
        <dbReference type="ARBA" id="ARBA00004123"/>
    </source>
</evidence>
<name>A0A1L9S9I8_9EURO</name>
<dbReference type="InterPro" id="IPR044867">
    <property type="entry name" value="DEUBAD_dom"/>
</dbReference>
<gene>
    <name evidence="10" type="ORF">ASPZODRAFT_73446</name>
</gene>
<evidence type="ECO:0000313" key="11">
    <source>
        <dbReference type="Proteomes" id="UP000184188"/>
    </source>
</evidence>
<keyword evidence="3" id="KW-0863">Zinc-finger</keyword>
<keyword evidence="6" id="KW-0804">Transcription</keyword>
<keyword evidence="7" id="KW-0539">Nucleus</keyword>
<evidence type="ECO:0000259" key="9">
    <source>
        <dbReference type="PROSITE" id="PS51916"/>
    </source>
</evidence>
<comment type="subcellular location">
    <subcellularLocation>
        <location evidence="1">Nucleus</location>
    </subcellularLocation>
</comment>
<reference evidence="11" key="1">
    <citation type="journal article" date="2017" name="Genome Biol.">
        <title>Comparative genomics reveals high biological diversity and specific adaptations in the industrially and medically important fungal genus Aspergillus.</title>
        <authorList>
            <person name="de Vries R.P."/>
            <person name="Riley R."/>
            <person name="Wiebenga A."/>
            <person name="Aguilar-Osorio G."/>
            <person name="Amillis S."/>
            <person name="Uchima C.A."/>
            <person name="Anderluh G."/>
            <person name="Asadollahi M."/>
            <person name="Askin M."/>
            <person name="Barry K."/>
            <person name="Battaglia E."/>
            <person name="Bayram O."/>
            <person name="Benocci T."/>
            <person name="Braus-Stromeyer S.A."/>
            <person name="Caldana C."/>
            <person name="Canovas D."/>
            <person name="Cerqueira G.C."/>
            <person name="Chen F."/>
            <person name="Chen W."/>
            <person name="Choi C."/>
            <person name="Clum A."/>
            <person name="Dos Santos R.A."/>
            <person name="Damasio A.R."/>
            <person name="Diallinas G."/>
            <person name="Emri T."/>
            <person name="Fekete E."/>
            <person name="Flipphi M."/>
            <person name="Freyberg S."/>
            <person name="Gallo A."/>
            <person name="Gournas C."/>
            <person name="Habgood R."/>
            <person name="Hainaut M."/>
            <person name="Harispe M.L."/>
            <person name="Henrissat B."/>
            <person name="Hilden K.S."/>
            <person name="Hope R."/>
            <person name="Hossain A."/>
            <person name="Karabika E."/>
            <person name="Karaffa L."/>
            <person name="Karanyi Z."/>
            <person name="Krasevec N."/>
            <person name="Kuo A."/>
            <person name="Kusch H."/>
            <person name="LaButti K."/>
            <person name="Lagendijk E.L."/>
            <person name="Lapidus A."/>
            <person name="Levasseur A."/>
            <person name="Lindquist E."/>
            <person name="Lipzen A."/>
            <person name="Logrieco A.F."/>
            <person name="MacCabe A."/>
            <person name="Maekelae M.R."/>
            <person name="Malavazi I."/>
            <person name="Melin P."/>
            <person name="Meyer V."/>
            <person name="Mielnichuk N."/>
            <person name="Miskei M."/>
            <person name="Molnar A.P."/>
            <person name="Mule G."/>
            <person name="Ngan C.Y."/>
            <person name="Orejas M."/>
            <person name="Orosz E."/>
            <person name="Ouedraogo J.P."/>
            <person name="Overkamp K.M."/>
            <person name="Park H.-S."/>
            <person name="Perrone G."/>
            <person name="Piumi F."/>
            <person name="Punt P.J."/>
            <person name="Ram A.F."/>
            <person name="Ramon A."/>
            <person name="Rauscher S."/>
            <person name="Record E."/>
            <person name="Riano-Pachon D.M."/>
            <person name="Robert V."/>
            <person name="Roehrig J."/>
            <person name="Ruller R."/>
            <person name="Salamov A."/>
            <person name="Salih N.S."/>
            <person name="Samson R.A."/>
            <person name="Sandor E."/>
            <person name="Sanguinetti M."/>
            <person name="Schuetze T."/>
            <person name="Sepcic K."/>
            <person name="Shelest E."/>
            <person name="Sherlock G."/>
            <person name="Sophianopoulou V."/>
            <person name="Squina F.M."/>
            <person name="Sun H."/>
            <person name="Susca A."/>
            <person name="Todd R.B."/>
            <person name="Tsang A."/>
            <person name="Unkles S.E."/>
            <person name="van de Wiele N."/>
            <person name="van Rossen-Uffink D."/>
            <person name="Oliveira J.V."/>
            <person name="Vesth T.C."/>
            <person name="Visser J."/>
            <person name="Yu J.-H."/>
            <person name="Zhou M."/>
            <person name="Andersen M.R."/>
            <person name="Archer D.B."/>
            <person name="Baker S.E."/>
            <person name="Benoit I."/>
            <person name="Brakhage A.A."/>
            <person name="Braus G.H."/>
            <person name="Fischer R."/>
            <person name="Frisvad J.C."/>
            <person name="Goldman G.H."/>
            <person name="Houbraken J."/>
            <person name="Oakley B."/>
            <person name="Pocsi I."/>
            <person name="Scazzocchio C."/>
            <person name="Seiboth B."/>
            <person name="vanKuyk P.A."/>
            <person name="Wortman J."/>
            <person name="Dyer P.S."/>
            <person name="Grigoriev I.V."/>
        </authorList>
    </citation>
    <scope>NUCLEOTIDE SEQUENCE [LARGE SCALE GENOMIC DNA]</scope>
    <source>
        <strain evidence="11">CBS 506.65</strain>
    </source>
</reference>
<dbReference type="PROSITE" id="PS51916">
    <property type="entry name" value="DEUBAD"/>
    <property type="match status" value="1"/>
</dbReference>
<evidence type="ECO:0000256" key="3">
    <source>
        <dbReference type="ARBA" id="ARBA00022771"/>
    </source>
</evidence>
<dbReference type="GO" id="GO:0005634">
    <property type="term" value="C:nucleus"/>
    <property type="evidence" value="ECO:0007669"/>
    <property type="project" value="UniProtKB-SubCell"/>
</dbReference>
<evidence type="ECO:0000256" key="4">
    <source>
        <dbReference type="ARBA" id="ARBA00022833"/>
    </source>
</evidence>
<dbReference type="InterPro" id="IPR028020">
    <property type="entry name" value="ASX_DEUBAD_dom"/>
</dbReference>
<proteinExistence type="predicted"/>
<keyword evidence="2" id="KW-0479">Metal-binding</keyword>
<feature type="region of interest" description="Disordered" evidence="8">
    <location>
        <begin position="1"/>
        <end position="30"/>
    </location>
</feature>
<evidence type="ECO:0000256" key="2">
    <source>
        <dbReference type="ARBA" id="ARBA00022723"/>
    </source>
</evidence>
<evidence type="ECO:0000256" key="8">
    <source>
        <dbReference type="SAM" id="MobiDB-lite"/>
    </source>
</evidence>
<feature type="domain" description="DEUBAD" evidence="9">
    <location>
        <begin position="37"/>
        <end position="153"/>
    </location>
</feature>
<evidence type="ECO:0000313" key="10">
    <source>
        <dbReference type="EMBL" id="OJJ43825.1"/>
    </source>
</evidence>
<keyword evidence="4" id="KW-0862">Zinc</keyword>
<dbReference type="STRING" id="1073090.A0A1L9S9I8"/>
<sequence>MSSNNGELARSRPKPKRNPPRSAARNPWGEKVLLTSKKSRLVDLDLVKLLARPEAWECLDEDEKKEILSLLPENVHPELGPSDEKIAPLSQSFLRYSNYWRDGIRQFQVDLQNGRYEPEWLLQASEAMEERARGEFDNFKEREFEEFWGQKQKTEYATIAGESSKVKLETLIVEGIIQIGDVWKFDRVFATKAGKIHVQKEARIVGIDKTLLTFAVPPGQRIFLPSERDVVVQDSSQPSQLDESITCEGEQKEMEVPPQLDPLPRETRRNTRSRSTKIPDRITVEIDPSKTGKEEQTIPSLTESAPTPAAGVPDNILTEANGQMDLVIVPNIRTTTAIMTQIVGIDGRIKDIPNGNAWKEFRCYRRNQDMGSLFDVREKWFKRGL</sequence>
<organism evidence="10 11">
    <name type="scientific">Penicilliopsis zonata CBS 506.65</name>
    <dbReference type="NCBI Taxonomy" id="1073090"/>
    <lineage>
        <taxon>Eukaryota</taxon>
        <taxon>Fungi</taxon>
        <taxon>Dikarya</taxon>
        <taxon>Ascomycota</taxon>
        <taxon>Pezizomycotina</taxon>
        <taxon>Eurotiomycetes</taxon>
        <taxon>Eurotiomycetidae</taxon>
        <taxon>Eurotiales</taxon>
        <taxon>Aspergillaceae</taxon>
        <taxon>Penicilliopsis</taxon>
    </lineage>
</organism>
<keyword evidence="11" id="KW-1185">Reference proteome</keyword>
<evidence type="ECO:0000256" key="7">
    <source>
        <dbReference type="ARBA" id="ARBA00023242"/>
    </source>
</evidence>
<dbReference type="Pfam" id="PF13919">
    <property type="entry name" value="ASXH"/>
    <property type="match status" value="1"/>
</dbReference>
<dbReference type="OrthoDB" id="2289918at2759"/>
<protein>
    <recommendedName>
        <fullName evidence="9">DEUBAD domain-containing protein</fullName>
    </recommendedName>
</protein>
<dbReference type="RefSeq" id="XP_022578335.1">
    <property type="nucleotide sequence ID" value="XM_022729889.1"/>
</dbReference>
<feature type="compositionally biased region" description="Basic and acidic residues" evidence="8">
    <location>
        <begin position="277"/>
        <end position="296"/>
    </location>
</feature>
<dbReference type="EMBL" id="KV878350">
    <property type="protein sequence ID" value="OJJ43825.1"/>
    <property type="molecule type" value="Genomic_DNA"/>
</dbReference>
<dbReference type="VEuPathDB" id="FungiDB:ASPZODRAFT_73446"/>
<dbReference type="Proteomes" id="UP000184188">
    <property type="component" value="Unassembled WGS sequence"/>
</dbReference>
<evidence type="ECO:0000256" key="6">
    <source>
        <dbReference type="ARBA" id="ARBA00023163"/>
    </source>
</evidence>
<accession>A0A1L9S9I8</accession>
<dbReference type="GeneID" id="34616353"/>
<evidence type="ECO:0000256" key="5">
    <source>
        <dbReference type="ARBA" id="ARBA00023015"/>
    </source>
</evidence>
<dbReference type="GO" id="GO:0008270">
    <property type="term" value="F:zinc ion binding"/>
    <property type="evidence" value="ECO:0007669"/>
    <property type="project" value="UniProtKB-KW"/>
</dbReference>